<dbReference type="Pfam" id="PF13699">
    <property type="entry name" value="eCIS_core"/>
    <property type="match status" value="1"/>
</dbReference>
<feature type="compositionally biased region" description="Basic and acidic residues" evidence="1">
    <location>
        <begin position="289"/>
        <end position="307"/>
    </location>
</feature>
<keyword evidence="2" id="KW-0812">Transmembrane</keyword>
<keyword evidence="2" id="KW-1133">Transmembrane helix</keyword>
<dbReference type="InterPro" id="IPR025295">
    <property type="entry name" value="eCIS_core_dom"/>
</dbReference>
<keyword evidence="5" id="KW-1185">Reference proteome</keyword>
<feature type="compositionally biased region" description="Basic and acidic residues" evidence="1">
    <location>
        <begin position="381"/>
        <end position="394"/>
    </location>
</feature>
<evidence type="ECO:0000256" key="1">
    <source>
        <dbReference type="SAM" id="MobiDB-lite"/>
    </source>
</evidence>
<feature type="region of interest" description="Disordered" evidence="1">
    <location>
        <begin position="1"/>
        <end position="222"/>
    </location>
</feature>
<evidence type="ECO:0000313" key="4">
    <source>
        <dbReference type="EMBL" id="SNR48884.1"/>
    </source>
</evidence>
<reference evidence="4 5" key="1">
    <citation type="submission" date="2017-06" db="EMBL/GenBank/DDBJ databases">
        <authorList>
            <person name="Kim H.J."/>
            <person name="Triplett B.A."/>
        </authorList>
    </citation>
    <scope>NUCLEOTIDE SEQUENCE [LARGE SCALE GENOMIC DNA]</scope>
    <source>
        <strain evidence="4 5">DSM 25597</strain>
    </source>
</reference>
<feature type="compositionally biased region" description="Basic and acidic residues" evidence="1">
    <location>
        <begin position="320"/>
        <end position="359"/>
    </location>
</feature>
<keyword evidence="2" id="KW-0472">Membrane</keyword>
<gene>
    <name evidence="4" type="ORF">SAMN06265376_1011369</name>
</gene>
<protein>
    <recommendedName>
        <fullName evidence="3">eCIS core domain-containing protein</fullName>
    </recommendedName>
</protein>
<sequence>MFAAKNTTQSASSAIASKGENAFIQPKLNVGKPDDRYEVEADNAADQIVSKSNEPSTQFFPATPAIQRQPDEEIQTQEGNVEQAVVAPITPGVQLKEASTEQKTDEEENTGEEDLQMMTDKESVKETSPEDTLQTKEAIDITPTLLATQKTSQEDLQSKEEEDIQEKEDEETQTVQKQASGDEGSVNPSVESTLQNSKGGGSPLDTNTKNEMESGFGADFSEVRVHNDSDAIQMNQQLGAQAFTNENDIYFNEGKYDPKSDSGKHLLAHELTHTVQQGASNSVQAKVIQKQDADPPTGDKKDTNVKVKEKKKVTGSQEKYNSEKGKDKGKKEKLPEIEKKEGKDKDIPEKGKDKEESYPEKLNQIYGLDPDKGKNKKSKKEKGENKEKEEKELQAEDLYNEPQLPEITKVSKEYTTFKNNVLTHRKGIIENSKAVKEKITNRNKAEKQAIIAGFSSQKGNLKQGHAGRVKKIKTALTREKLLIRKAEKKKIEEVHAASLLEVITLSNERDLQKSDLKAKAKKQSKIARSAGDAAMKEIKDAAETESFEMLFIAIKKGDQYKNYDRANRIKAMAKEKASARIEEVNDIVKQLKDVRKPLDDLADQIIKDGDENAGKFDEGYTEGVKEIWRQNDAIAKAIKEHADKSVKQLDENGTLFIEALKAKTDGEEDKMEKLLVLLSTELDNQAQDAIKHVDKQTVEALQIVDDLLTTVTTENSNSKGEEAKKAFTQAEAELLTMIESFNNEINIIGNDTIKSMGGTKNNTLGSTKNNNSKASSGIDGSVDAIIGNIIQTRTNTVDQINKIAQDGKLSIAKITTSFKEKSAESIKKQNDGWDKAIADTKAKVDQNVKPAVKKIQDKSIGLEGEIAKEAERIENESWWERALNFIGGIFVGFFMAIYDFLAFIFSSFWMAVLAIVVIIVVVVLAVKFAIVAAVLLVIGIIVAIVLVIYYVYQAITRDDLSDYERGQFVGRAVFEVVLTLIPARYLKIGKVLKITRSIKGLKNADPIRISKLIKAMGSADEAEKLLKLTKDVALAEKLFKQIGDVSKIERFVLSFKSVDDAMAALKKLKEVSRIEKIIAKVGAENFAILIKNSKFKNASLKQIDDFFNVFGADDIEKIMKLVASDKLKSLQQINTAISRFGKKNFMSFFTNYKFNKATLAQVDELLKSSKIANGEDFVKLILSSKVKSIEQLNTILANAKVPGSKNILKAFDQTKFTGETLLRALDSKLINSIDELTSLGRLVKNKGNFSGKAIAELLHHSSVKKLEDLKNLFKFSKIKGGTKQITDALATGKIDDIKDLNIVLASDKVDSMADLLKVLKSETISDIGLLKKLVATNDLTNLKQFQKILDKGVLKTADELKDILKEPGKLKEILKAIDAAVHIPGVGGGKFAAWFDALSSKELALLLTNKANKVTIGNRIRHPGGQHEWLMVSKTPHVKGWGTTIAEIWLHRTPTKDIRLTNKFPPPRDHGSGLMHIELADIISKSSSLDDFATRLSAWAKTALVGGVSDLPPGLRR</sequence>
<dbReference type="EMBL" id="FZNY01000001">
    <property type="protein sequence ID" value="SNR48884.1"/>
    <property type="molecule type" value="Genomic_DNA"/>
</dbReference>
<feature type="compositionally biased region" description="Acidic residues" evidence="1">
    <location>
        <begin position="104"/>
        <end position="115"/>
    </location>
</feature>
<name>A0A238WRJ1_9FLAO</name>
<feature type="transmembrane region" description="Helical" evidence="2">
    <location>
        <begin position="907"/>
        <end position="926"/>
    </location>
</feature>
<feature type="compositionally biased region" description="Polar residues" evidence="1">
    <location>
        <begin position="1"/>
        <end position="15"/>
    </location>
</feature>
<dbReference type="Proteomes" id="UP000198379">
    <property type="component" value="Unassembled WGS sequence"/>
</dbReference>
<dbReference type="SUPFAM" id="SSF82866">
    <property type="entry name" value="Multidrug efflux transporter AcrB transmembrane domain"/>
    <property type="match status" value="1"/>
</dbReference>
<feature type="compositionally biased region" description="Polar residues" evidence="1">
    <location>
        <begin position="186"/>
        <end position="197"/>
    </location>
</feature>
<feature type="region of interest" description="Disordered" evidence="1">
    <location>
        <begin position="251"/>
        <end position="404"/>
    </location>
</feature>
<evidence type="ECO:0000256" key="2">
    <source>
        <dbReference type="SAM" id="Phobius"/>
    </source>
</evidence>
<dbReference type="RefSeq" id="WP_089370626.1">
    <property type="nucleotide sequence ID" value="NZ_BMEP01000003.1"/>
</dbReference>
<organism evidence="4 5">
    <name type="scientific">Dokdonia pacifica</name>
    <dbReference type="NCBI Taxonomy" id="1627892"/>
    <lineage>
        <taxon>Bacteria</taxon>
        <taxon>Pseudomonadati</taxon>
        <taxon>Bacteroidota</taxon>
        <taxon>Flavobacteriia</taxon>
        <taxon>Flavobacteriales</taxon>
        <taxon>Flavobacteriaceae</taxon>
        <taxon>Dokdonia</taxon>
    </lineage>
</organism>
<proteinExistence type="predicted"/>
<feature type="compositionally biased region" description="Polar residues" evidence="1">
    <location>
        <begin position="273"/>
        <end position="284"/>
    </location>
</feature>
<feature type="compositionally biased region" description="Acidic residues" evidence="1">
    <location>
        <begin position="160"/>
        <end position="172"/>
    </location>
</feature>
<feature type="compositionally biased region" description="Basic and acidic residues" evidence="1">
    <location>
        <begin position="254"/>
        <end position="272"/>
    </location>
</feature>
<feature type="transmembrane region" description="Helical" evidence="2">
    <location>
        <begin position="933"/>
        <end position="952"/>
    </location>
</feature>
<feature type="compositionally biased region" description="Basic and acidic residues" evidence="1">
    <location>
        <begin position="119"/>
        <end position="139"/>
    </location>
</feature>
<evidence type="ECO:0000313" key="5">
    <source>
        <dbReference type="Proteomes" id="UP000198379"/>
    </source>
</evidence>
<feature type="domain" description="eCIS core" evidence="3">
    <location>
        <begin position="203"/>
        <end position="279"/>
    </location>
</feature>
<accession>A0A238WRJ1</accession>
<feature type="compositionally biased region" description="Polar residues" evidence="1">
    <location>
        <begin position="49"/>
        <end position="60"/>
    </location>
</feature>
<evidence type="ECO:0000259" key="3">
    <source>
        <dbReference type="Pfam" id="PF13699"/>
    </source>
</evidence>